<dbReference type="GO" id="GO:0043138">
    <property type="term" value="F:3'-5' DNA helicase activity"/>
    <property type="evidence" value="ECO:0007669"/>
    <property type="project" value="TreeGrafter"/>
</dbReference>
<dbReference type="PANTHER" id="PTHR11070:SF3">
    <property type="entry name" value="DNA 3'-5' HELICASE"/>
    <property type="match status" value="1"/>
</dbReference>
<keyword evidence="1" id="KW-0347">Helicase</keyword>
<evidence type="ECO:0000313" key="1">
    <source>
        <dbReference type="EMBL" id="MBB3114508.1"/>
    </source>
</evidence>
<gene>
    <name evidence="1" type="ORF">FHS18_006629</name>
</gene>
<dbReference type="GO" id="GO:0005524">
    <property type="term" value="F:ATP binding"/>
    <property type="evidence" value="ECO:0007669"/>
    <property type="project" value="InterPro"/>
</dbReference>
<dbReference type="SUPFAM" id="SSF52540">
    <property type="entry name" value="P-loop containing nucleoside triphosphate hydrolases"/>
    <property type="match status" value="1"/>
</dbReference>
<keyword evidence="2" id="KW-1185">Reference proteome</keyword>
<keyword evidence="1" id="KW-0547">Nucleotide-binding</keyword>
<sequence length="626" mass="73394">MAEKQLETEVIHIGELIRKQKNFLLSGGAGSGKTYSLVQIINEVLTENPTSKVACITYTNAAVKEINERVNHQNLQVSTIHDFLWDNIKVFQKDLKKSLLALIKDKQSKIEGTEIINNVSYFKNNIQYKDYTRISDGIISHNEVLILANYMYKTYPLLCDILKDKYQFIFIDEYQDTHSQVIEIFIEHLKQSNKVNIIGFFGDAMQSIYDDGIGDLNKYLETQELFEVRKKQNRRNPKKVMDLANTLRDDGLSQEPSNDMLAPNMKEGKLKEGNVKFLYSLSDSLDLNSLKNGEDFSGWDFSDPKKTKELYLTHNLIAPSAGFSDLMEVYDKDPIIDLIGKLKTKIKEAQLELDDNLTFDEIVDLLQLTNKKKLRKDIITDNPDHNALYKQVKDLPYSIVRKFYITKDMLIDDKKLDPDDRDSRGTKRDPLIQHLFKIHSIVWLYRQRLYNDFIRKTEYSIISLEDKERVNKIVTQIENMRDSTIEQVIQYVDDQRFCIQDDSFKRFVKDNEYLYNRVKKVKYVEFINLYNYLEGHSPFSTQHKIKGAEFNNVLVILNNGGWNNFNFEYLFCDRTDKESIYKRTKKMFYVCCTRARENLCVFYQNPNADVLEQATQWFGAENVKEI</sequence>
<dbReference type="AlphaFoldDB" id="A0A7W5FRM5"/>
<dbReference type="GO" id="GO:0003677">
    <property type="term" value="F:DNA binding"/>
    <property type="evidence" value="ECO:0007669"/>
    <property type="project" value="InterPro"/>
</dbReference>
<dbReference type="EMBL" id="JACHXK010000033">
    <property type="protein sequence ID" value="MBB3114508.1"/>
    <property type="molecule type" value="Genomic_DNA"/>
</dbReference>
<dbReference type="InterPro" id="IPR000212">
    <property type="entry name" value="DNA_helicase_UvrD/REP"/>
</dbReference>
<reference evidence="1 2" key="1">
    <citation type="submission" date="2020-08" db="EMBL/GenBank/DDBJ databases">
        <title>Genomic Encyclopedia of Type Strains, Phase III (KMG-III): the genomes of soil and plant-associated and newly described type strains.</title>
        <authorList>
            <person name="Whitman W."/>
        </authorList>
    </citation>
    <scope>NUCLEOTIDE SEQUENCE [LARGE SCALE GENOMIC DNA]</scope>
    <source>
        <strain evidence="1 2">CECT 5862</strain>
    </source>
</reference>
<dbReference type="GO" id="GO:0016787">
    <property type="term" value="F:hydrolase activity"/>
    <property type="evidence" value="ECO:0007669"/>
    <property type="project" value="UniProtKB-KW"/>
</dbReference>
<protein>
    <submittedName>
        <fullName evidence="1">DNA helicase-2/ATP-dependent DNA helicase PcrA</fullName>
        <ecNumber evidence="1">3.6.4.12</ecNumber>
    </submittedName>
</protein>
<keyword evidence="1" id="KW-0378">Hydrolase</keyword>
<dbReference type="EC" id="3.6.4.12" evidence="1"/>
<dbReference type="Gene3D" id="3.40.50.300">
    <property type="entry name" value="P-loop containing nucleotide triphosphate hydrolases"/>
    <property type="match status" value="2"/>
</dbReference>
<dbReference type="GO" id="GO:0005829">
    <property type="term" value="C:cytosol"/>
    <property type="evidence" value="ECO:0007669"/>
    <property type="project" value="TreeGrafter"/>
</dbReference>
<dbReference type="PANTHER" id="PTHR11070">
    <property type="entry name" value="UVRD / RECB / PCRA DNA HELICASE FAMILY MEMBER"/>
    <property type="match status" value="1"/>
</dbReference>
<accession>A0A7W5FRM5</accession>
<dbReference type="GO" id="GO:0000725">
    <property type="term" value="P:recombinational repair"/>
    <property type="evidence" value="ECO:0007669"/>
    <property type="project" value="TreeGrafter"/>
</dbReference>
<dbReference type="InterPro" id="IPR027417">
    <property type="entry name" value="P-loop_NTPase"/>
</dbReference>
<comment type="caution">
    <text evidence="1">The sequence shown here is derived from an EMBL/GenBank/DDBJ whole genome shotgun (WGS) entry which is preliminary data.</text>
</comment>
<proteinExistence type="predicted"/>
<keyword evidence="1" id="KW-0067">ATP-binding</keyword>
<dbReference type="RefSeq" id="WP_183604540.1">
    <property type="nucleotide sequence ID" value="NZ_JACHXK010000033.1"/>
</dbReference>
<dbReference type="Proteomes" id="UP000570361">
    <property type="component" value="Unassembled WGS sequence"/>
</dbReference>
<name>A0A7W5FRM5_9BACL</name>
<evidence type="ECO:0000313" key="2">
    <source>
        <dbReference type="Proteomes" id="UP000570361"/>
    </source>
</evidence>
<dbReference type="Pfam" id="PF13245">
    <property type="entry name" value="AAA_19"/>
    <property type="match status" value="1"/>
</dbReference>
<organism evidence="1 2">
    <name type="scientific">Paenibacillus phyllosphaerae</name>
    <dbReference type="NCBI Taxonomy" id="274593"/>
    <lineage>
        <taxon>Bacteria</taxon>
        <taxon>Bacillati</taxon>
        <taxon>Bacillota</taxon>
        <taxon>Bacilli</taxon>
        <taxon>Bacillales</taxon>
        <taxon>Paenibacillaceae</taxon>
        <taxon>Paenibacillus</taxon>
    </lineage>
</organism>